<proteinExistence type="predicted"/>
<comment type="caution">
    <text evidence="1">The sequence shown here is derived from an EMBL/GenBank/DDBJ whole genome shotgun (WGS) entry which is preliminary data.</text>
</comment>
<accession>A0ABD3QRH2</accession>
<evidence type="ECO:0000313" key="1">
    <source>
        <dbReference type="EMBL" id="KAL3802531.1"/>
    </source>
</evidence>
<name>A0ABD3QRH2_9STRA</name>
<keyword evidence="2" id="KW-1185">Reference proteome</keyword>
<evidence type="ECO:0000313" key="2">
    <source>
        <dbReference type="Proteomes" id="UP001516023"/>
    </source>
</evidence>
<dbReference type="Proteomes" id="UP001516023">
    <property type="component" value="Unassembled WGS sequence"/>
</dbReference>
<dbReference type="AlphaFoldDB" id="A0ABD3QRH2"/>
<reference evidence="1 2" key="1">
    <citation type="journal article" date="2020" name="G3 (Bethesda)">
        <title>Improved Reference Genome for Cyclotella cryptica CCMP332, a Model for Cell Wall Morphogenesis, Salinity Adaptation, and Lipid Production in Diatoms (Bacillariophyta).</title>
        <authorList>
            <person name="Roberts W.R."/>
            <person name="Downey K.M."/>
            <person name="Ruck E.C."/>
            <person name="Traller J.C."/>
            <person name="Alverson A.J."/>
        </authorList>
    </citation>
    <scope>NUCLEOTIDE SEQUENCE [LARGE SCALE GENOMIC DNA]</scope>
    <source>
        <strain evidence="1 2">CCMP332</strain>
    </source>
</reference>
<dbReference type="EMBL" id="JABMIG020000019">
    <property type="protein sequence ID" value="KAL3802531.1"/>
    <property type="molecule type" value="Genomic_DNA"/>
</dbReference>
<organism evidence="1 2">
    <name type="scientific">Cyclotella cryptica</name>
    <dbReference type="NCBI Taxonomy" id="29204"/>
    <lineage>
        <taxon>Eukaryota</taxon>
        <taxon>Sar</taxon>
        <taxon>Stramenopiles</taxon>
        <taxon>Ochrophyta</taxon>
        <taxon>Bacillariophyta</taxon>
        <taxon>Coscinodiscophyceae</taxon>
        <taxon>Thalassiosirophycidae</taxon>
        <taxon>Stephanodiscales</taxon>
        <taxon>Stephanodiscaceae</taxon>
        <taxon>Cyclotella</taxon>
    </lineage>
</organism>
<sequence>MKLPTGSLTCILSIGQVYSSSMDRVAVRLGLRNLEEDCGGGSSGMAWCPELNKCIAPWEETCPISDGGTFSGSSTLLCDAGRCSSDEKCSWTEDTTEFGTFYFNDLGGEFDVPDGCRLNCTGCELVGGNASSTVSNPNPVETLEDTSSSKGFSLNSCTKLILYVTQSVHLIGLFFWR</sequence>
<gene>
    <name evidence="1" type="ORF">HJC23_012550</name>
</gene>
<protein>
    <submittedName>
        <fullName evidence="1">Uncharacterized protein</fullName>
    </submittedName>
</protein>